<evidence type="ECO:0000259" key="1">
    <source>
        <dbReference type="Pfam" id="PF13186"/>
    </source>
</evidence>
<gene>
    <name evidence="2" type="ORF">C446_17554</name>
</gene>
<dbReference type="Gene3D" id="3.20.20.70">
    <property type="entry name" value="Aldolase class I"/>
    <property type="match status" value="1"/>
</dbReference>
<dbReference type="AlphaFoldDB" id="M0L5W6"/>
<dbReference type="EMBL" id="AOMA01000194">
    <property type="protein sequence ID" value="EMA28478.1"/>
    <property type="molecule type" value="Genomic_DNA"/>
</dbReference>
<dbReference type="Pfam" id="PF13186">
    <property type="entry name" value="SPASM"/>
    <property type="match status" value="1"/>
</dbReference>
<dbReference type="Proteomes" id="UP000011607">
    <property type="component" value="Unassembled WGS sequence"/>
</dbReference>
<evidence type="ECO:0000313" key="2">
    <source>
        <dbReference type="EMBL" id="EMA28478.1"/>
    </source>
</evidence>
<keyword evidence="3" id="KW-1185">Reference proteome</keyword>
<dbReference type="InterPro" id="IPR023885">
    <property type="entry name" value="4Fe4S-binding_SPASM_dom"/>
</dbReference>
<evidence type="ECO:0000313" key="3">
    <source>
        <dbReference type="Proteomes" id="UP000011607"/>
    </source>
</evidence>
<comment type="caution">
    <text evidence="2">The sequence shown here is derived from an EMBL/GenBank/DDBJ whole genome shotgun (WGS) entry which is preliminary data.</text>
</comment>
<sequence length="102" mass="11865">MTPCTLLHDYECGDVTDEQLEDVWTGDTMREFKQTTVSEVIPEDCRTCDALEYCGGGCRWWSWNVDDTLAGRDPRFCQNMQYFVDEILPMVEERTETKPTPL</sequence>
<dbReference type="InterPro" id="IPR013785">
    <property type="entry name" value="Aldolase_TIM"/>
</dbReference>
<feature type="domain" description="4Fe4S-binding SPASM" evidence="1">
    <location>
        <begin position="2"/>
        <end position="49"/>
    </location>
</feature>
<reference evidence="2 3" key="1">
    <citation type="journal article" date="2014" name="PLoS Genet.">
        <title>Phylogenetically driven sequencing of extremely halophilic archaea reveals strategies for static and dynamic osmo-response.</title>
        <authorList>
            <person name="Becker E.A."/>
            <person name="Seitzer P.M."/>
            <person name="Tritt A."/>
            <person name="Larsen D."/>
            <person name="Krusor M."/>
            <person name="Yao A.I."/>
            <person name="Wu D."/>
            <person name="Madern D."/>
            <person name="Eisen J.A."/>
            <person name="Darling A.E."/>
            <person name="Facciotti M.T."/>
        </authorList>
    </citation>
    <scope>NUCLEOTIDE SEQUENCE [LARGE SCALE GENOMIC DNA]</scope>
    <source>
        <strain evidence="2 3">JCM 10879</strain>
    </source>
</reference>
<proteinExistence type="predicted"/>
<protein>
    <submittedName>
        <fullName evidence="2">Fe-S oxidoreductase</fullName>
    </submittedName>
</protein>
<dbReference type="SUPFAM" id="SSF102114">
    <property type="entry name" value="Radical SAM enzymes"/>
    <property type="match status" value="1"/>
</dbReference>
<organism evidence="2 3">
    <name type="scientific">Halobiforma nitratireducens JCM 10879</name>
    <dbReference type="NCBI Taxonomy" id="1227454"/>
    <lineage>
        <taxon>Archaea</taxon>
        <taxon>Methanobacteriati</taxon>
        <taxon>Methanobacteriota</taxon>
        <taxon>Stenosarchaea group</taxon>
        <taxon>Halobacteria</taxon>
        <taxon>Halobacteriales</taxon>
        <taxon>Natrialbaceae</taxon>
        <taxon>Halobiforma</taxon>
    </lineage>
</organism>
<accession>M0L5W6</accession>
<dbReference type="InterPro" id="IPR058240">
    <property type="entry name" value="rSAM_sf"/>
</dbReference>
<dbReference type="NCBIfam" id="TIGR04085">
    <property type="entry name" value="rSAM_more_4Fe4S"/>
    <property type="match status" value="1"/>
</dbReference>
<name>M0L5W6_9EURY</name>